<dbReference type="STRING" id="1302690.BUE76_14805"/>
<name>A0A1M4Y297_9BACT</name>
<feature type="chain" id="PRO_5009908375" evidence="1">
    <location>
        <begin position="22"/>
        <end position="226"/>
    </location>
</feature>
<dbReference type="AlphaFoldDB" id="A0A1M4Y297"/>
<organism evidence="3 4">
    <name type="scientific">Cnuella takakiae</name>
    <dbReference type="NCBI Taxonomy" id="1302690"/>
    <lineage>
        <taxon>Bacteria</taxon>
        <taxon>Pseudomonadati</taxon>
        <taxon>Bacteroidota</taxon>
        <taxon>Chitinophagia</taxon>
        <taxon>Chitinophagales</taxon>
        <taxon>Chitinophagaceae</taxon>
        <taxon>Cnuella</taxon>
    </lineage>
</organism>
<evidence type="ECO:0000313" key="4">
    <source>
        <dbReference type="Proteomes" id="UP000184368"/>
    </source>
</evidence>
<evidence type="ECO:0000256" key="1">
    <source>
        <dbReference type="SAM" id="SignalP"/>
    </source>
</evidence>
<keyword evidence="4" id="KW-1185">Reference proteome</keyword>
<keyword evidence="1" id="KW-0732">Signal</keyword>
<feature type="signal peptide" evidence="1">
    <location>
        <begin position="1"/>
        <end position="21"/>
    </location>
</feature>
<dbReference type="OrthoDB" id="1150878at2"/>
<accession>A0A1M4Y297</accession>
<evidence type="ECO:0000313" key="3">
    <source>
        <dbReference type="EMBL" id="SHE99810.1"/>
    </source>
</evidence>
<reference evidence="3 4" key="1">
    <citation type="submission" date="2016-11" db="EMBL/GenBank/DDBJ databases">
        <authorList>
            <person name="Jaros S."/>
            <person name="Januszkiewicz K."/>
            <person name="Wedrychowicz H."/>
        </authorList>
    </citation>
    <scope>NUCLEOTIDE SEQUENCE [LARGE SCALE GENOMIC DNA]</scope>
    <source>
        <strain evidence="3 4">DSM 26897</strain>
    </source>
</reference>
<dbReference type="EMBL" id="FQUO01000004">
    <property type="protein sequence ID" value="SHE99810.1"/>
    <property type="molecule type" value="Genomic_DNA"/>
</dbReference>
<gene>
    <name evidence="3" type="ORF">SAMN05444008_104126</name>
</gene>
<dbReference type="Proteomes" id="UP000184368">
    <property type="component" value="Unassembled WGS sequence"/>
</dbReference>
<dbReference type="Pfam" id="PF13568">
    <property type="entry name" value="OMP_b-brl_2"/>
    <property type="match status" value="1"/>
</dbReference>
<feature type="domain" description="Outer membrane protein beta-barrel" evidence="2">
    <location>
        <begin position="24"/>
        <end position="201"/>
    </location>
</feature>
<dbReference type="InterPro" id="IPR025665">
    <property type="entry name" value="Beta-barrel_OMP_2"/>
</dbReference>
<protein>
    <submittedName>
        <fullName evidence="3">Outer membrane protein beta-barrel domain-containing protein</fullName>
    </submittedName>
</protein>
<sequence length="226" mass="23988">MKTKILSFCAAALMLATAANAQRGAQIRAGVNLANISVNDEGGVNSANNLTSFQVGVLTDIPLAGIVHLQPGLIYSGKGSKVQRGEEGELGYYKATVNPYYLEIPATVLLKIPLSQNSRFIAGAGPYLGIGVNGKRKIESAILNTERSIKFSNDDPTTFNEDEGAALGVLRRFDYGFNSTVGIEGKSLVLSANYGYGLAKLQSGTDNGADNNNKNRVLSFTVGFKF</sequence>
<proteinExistence type="predicted"/>
<evidence type="ECO:0000259" key="2">
    <source>
        <dbReference type="Pfam" id="PF13568"/>
    </source>
</evidence>
<dbReference type="RefSeq" id="WP_073041243.1">
    <property type="nucleotide sequence ID" value="NZ_FQUO01000004.1"/>
</dbReference>